<dbReference type="Gene3D" id="1.10.150.110">
    <property type="entry name" value="DNA polymerase beta, N-terminal domain-like"/>
    <property type="match status" value="1"/>
</dbReference>
<evidence type="ECO:0000256" key="13">
    <source>
        <dbReference type="SAM" id="MobiDB-lite"/>
    </source>
</evidence>
<keyword evidence="10" id="KW-0234">DNA repair</keyword>
<dbReference type="EC" id="2.7.7.7" evidence="2"/>
<dbReference type="OrthoDB" id="205514at2759"/>
<comment type="similarity">
    <text evidence="1">Belongs to the DNA polymerase type-X family.</text>
</comment>
<evidence type="ECO:0000256" key="8">
    <source>
        <dbReference type="ARBA" id="ARBA00022932"/>
    </source>
</evidence>
<dbReference type="PROSITE" id="PS00522">
    <property type="entry name" value="DNA_POLYMERASE_X"/>
    <property type="match status" value="1"/>
</dbReference>
<keyword evidence="8" id="KW-0239">DNA-directed DNA polymerase</keyword>
<keyword evidence="9" id="KW-0238">DNA-binding</keyword>
<keyword evidence="3" id="KW-0237">DNA synthesis</keyword>
<evidence type="ECO:0000256" key="9">
    <source>
        <dbReference type="ARBA" id="ARBA00023125"/>
    </source>
</evidence>
<dbReference type="PRINTS" id="PR00869">
    <property type="entry name" value="DNAPOLX"/>
</dbReference>
<dbReference type="InterPro" id="IPR002054">
    <property type="entry name" value="DNA-dir_DNA_pol_X"/>
</dbReference>
<evidence type="ECO:0000256" key="7">
    <source>
        <dbReference type="ARBA" id="ARBA00022763"/>
    </source>
</evidence>
<keyword evidence="6" id="KW-0235">DNA replication</keyword>
<dbReference type="SUPFAM" id="SSF81585">
    <property type="entry name" value="PsbU/PolX domain-like"/>
    <property type="match status" value="1"/>
</dbReference>
<protein>
    <recommendedName>
        <fullName evidence="2">DNA-directed DNA polymerase</fullName>
        <ecNumber evidence="2">2.7.7.7</ecNumber>
    </recommendedName>
</protein>
<dbReference type="PANTHER" id="PTHR11276">
    <property type="entry name" value="DNA POLYMERASE TYPE-X FAMILY MEMBER"/>
    <property type="match status" value="1"/>
</dbReference>
<evidence type="ECO:0000313" key="16">
    <source>
        <dbReference type="Proteomes" id="UP000294933"/>
    </source>
</evidence>
<keyword evidence="5" id="KW-0548">Nucleotidyltransferase</keyword>
<dbReference type="InterPro" id="IPR037160">
    <property type="entry name" value="DNA_Pol_thumb_sf"/>
</dbReference>
<dbReference type="GO" id="GO:0006260">
    <property type="term" value="P:DNA replication"/>
    <property type="evidence" value="ECO:0007669"/>
    <property type="project" value="UniProtKB-KW"/>
</dbReference>
<sequence length="620" mass="69018">MGFKRPRPLAQTSSSSSIPESHNFKRARDAEQAPLFAVPVYIIQAKLDAEQIDEMVDLAEDAGAIIVGSPEEADVLITAISMRKRLERHVDWNLAKEKAVVTPQWLYESAKLGKTAPCGDYVAIQDLHDTSVSHCPGNDCTGCPNCASQSSSSMTPDPADVIPVPTDPLGGRPAPTPQLDHLAHYCVQRASPLTCPNQRLVETLAIVRRSRELEGEARSSLSYQRAIAGLKAYPIRITSRRQVAEIPFAGSKIQTMIMEFVDTGQIGEAVKIASSERFRSLNTFSSVYGIGPTTARSLYDKGLRTFEQLERAYEIDLERDAEMKEAALAETVREATAIERGHESAGHGQAEDGTVKDEEDTVKEEETLGDLVSHASLAPTAFGSHYRNDEETEESGIRVGIRLHHDLSMNDPLYSKYTRLVLCRIPRGEVEEMCRIVTAELEQIQTGCIHTIVGGYRRGKPESNDVDIVFTHPEKGKDRGLCQKLVDRLRQRGMVTHVMHLSSFRAPNSMKRSHWDSLEKSLTVFVLPPSSPFYSGTRRRLDLIFAPAEVYWCAVIGWTGSTMFQRDLRKWTKDKRGWKFDSSGMVRLSDSSPVLAKSELEIFELCGLEWVDPTLRNADA</sequence>
<comment type="catalytic activity">
    <reaction evidence="12">
        <text>DNA(n) + a 2'-deoxyribonucleoside 5'-triphosphate = DNA(n+1) + diphosphate</text>
        <dbReference type="Rhea" id="RHEA:22508"/>
        <dbReference type="Rhea" id="RHEA-COMP:17339"/>
        <dbReference type="Rhea" id="RHEA-COMP:17340"/>
        <dbReference type="ChEBI" id="CHEBI:33019"/>
        <dbReference type="ChEBI" id="CHEBI:61560"/>
        <dbReference type="ChEBI" id="CHEBI:173112"/>
        <dbReference type="EC" id="2.7.7.7"/>
    </reaction>
</comment>
<keyword evidence="11" id="KW-0456">Lyase</keyword>
<dbReference type="InterPro" id="IPR036420">
    <property type="entry name" value="BRCT_dom_sf"/>
</dbReference>
<feature type="compositionally biased region" description="Basic and acidic residues" evidence="13">
    <location>
        <begin position="339"/>
        <end position="356"/>
    </location>
</feature>
<dbReference type="PANTHER" id="PTHR11276:SF28">
    <property type="entry name" value="DNA POLYMERASE LAMBDA"/>
    <property type="match status" value="1"/>
</dbReference>
<dbReference type="GO" id="GO:0003677">
    <property type="term" value="F:DNA binding"/>
    <property type="evidence" value="ECO:0007669"/>
    <property type="project" value="UniProtKB-KW"/>
</dbReference>
<keyword evidence="4 15" id="KW-0808">Transferase</keyword>
<evidence type="ECO:0000313" key="15">
    <source>
        <dbReference type="EMBL" id="TDL20099.1"/>
    </source>
</evidence>
<evidence type="ECO:0000259" key="14">
    <source>
        <dbReference type="PROSITE" id="PS50172"/>
    </source>
</evidence>
<dbReference type="PROSITE" id="PS50172">
    <property type="entry name" value="BRCT"/>
    <property type="match status" value="1"/>
</dbReference>
<evidence type="ECO:0000256" key="1">
    <source>
        <dbReference type="ARBA" id="ARBA00008323"/>
    </source>
</evidence>
<feature type="compositionally biased region" description="Polar residues" evidence="13">
    <location>
        <begin position="10"/>
        <end position="20"/>
    </location>
</feature>
<dbReference type="InterPro" id="IPR028207">
    <property type="entry name" value="DNA_pol_B_palm_palm"/>
</dbReference>
<dbReference type="SUPFAM" id="SSF47802">
    <property type="entry name" value="DNA polymerase beta, N-terminal domain-like"/>
    <property type="match status" value="1"/>
</dbReference>
<evidence type="ECO:0000256" key="10">
    <source>
        <dbReference type="ARBA" id="ARBA00023204"/>
    </source>
</evidence>
<evidence type="ECO:0000256" key="2">
    <source>
        <dbReference type="ARBA" id="ARBA00012417"/>
    </source>
</evidence>
<proteinExistence type="inferred from homology"/>
<dbReference type="AlphaFoldDB" id="A0A4Y7PZP4"/>
<accession>A0A4Y7PZP4</accession>
<dbReference type="Gene3D" id="3.40.50.10190">
    <property type="entry name" value="BRCT domain"/>
    <property type="match status" value="1"/>
</dbReference>
<name>A0A4Y7PZP4_9AGAM</name>
<dbReference type="InterPro" id="IPR010996">
    <property type="entry name" value="HHH_MUS81"/>
</dbReference>
<evidence type="ECO:0000256" key="3">
    <source>
        <dbReference type="ARBA" id="ARBA00022634"/>
    </source>
</evidence>
<dbReference type="InterPro" id="IPR027421">
    <property type="entry name" value="DNA_pol_lamdba_lyase_dom_sf"/>
</dbReference>
<evidence type="ECO:0000256" key="11">
    <source>
        <dbReference type="ARBA" id="ARBA00023239"/>
    </source>
</evidence>
<dbReference type="GO" id="GO:0006303">
    <property type="term" value="P:double-strand break repair via nonhomologous end joining"/>
    <property type="evidence" value="ECO:0007669"/>
    <property type="project" value="TreeGrafter"/>
</dbReference>
<dbReference type="EMBL" id="ML170191">
    <property type="protein sequence ID" value="TDL20099.1"/>
    <property type="molecule type" value="Genomic_DNA"/>
</dbReference>
<evidence type="ECO:0000256" key="4">
    <source>
        <dbReference type="ARBA" id="ARBA00022679"/>
    </source>
</evidence>
<keyword evidence="7" id="KW-0227">DNA damage</keyword>
<feature type="region of interest" description="Disordered" evidence="13">
    <location>
        <begin position="339"/>
        <end position="370"/>
    </location>
</feature>
<dbReference type="GO" id="GO:0003887">
    <property type="term" value="F:DNA-directed DNA polymerase activity"/>
    <property type="evidence" value="ECO:0007669"/>
    <property type="project" value="UniProtKB-KW"/>
</dbReference>
<dbReference type="InterPro" id="IPR001357">
    <property type="entry name" value="BRCT_dom"/>
</dbReference>
<dbReference type="Pfam" id="PF14792">
    <property type="entry name" value="DNA_pol_B_palm"/>
    <property type="match status" value="1"/>
</dbReference>
<evidence type="ECO:0000256" key="12">
    <source>
        <dbReference type="ARBA" id="ARBA00049244"/>
    </source>
</evidence>
<dbReference type="InterPro" id="IPR022312">
    <property type="entry name" value="DNA_pol_X"/>
</dbReference>
<dbReference type="Gene3D" id="3.30.210.10">
    <property type="entry name" value="DNA polymerase, thumb domain"/>
    <property type="match status" value="1"/>
</dbReference>
<dbReference type="Pfam" id="PF10391">
    <property type="entry name" value="DNA_pol_lambd_f"/>
    <property type="match status" value="1"/>
</dbReference>
<feature type="domain" description="BRCT" evidence="14">
    <location>
        <begin position="31"/>
        <end position="123"/>
    </location>
</feature>
<dbReference type="SMART" id="SM00483">
    <property type="entry name" value="POLXc"/>
    <property type="match status" value="1"/>
</dbReference>
<dbReference type="Proteomes" id="UP000294933">
    <property type="component" value="Unassembled WGS sequence"/>
</dbReference>
<dbReference type="SUPFAM" id="SSF52113">
    <property type="entry name" value="BRCT domain"/>
    <property type="match status" value="1"/>
</dbReference>
<dbReference type="InterPro" id="IPR029398">
    <property type="entry name" value="PolB_thumb"/>
</dbReference>
<dbReference type="InterPro" id="IPR019843">
    <property type="entry name" value="DNA_pol-X_BS"/>
</dbReference>
<dbReference type="Gene3D" id="1.10.150.20">
    <property type="entry name" value="5' to 3' exonuclease, C-terminal subdomain"/>
    <property type="match status" value="1"/>
</dbReference>
<dbReference type="Gene3D" id="3.30.460.10">
    <property type="entry name" value="Beta Polymerase, domain 2"/>
    <property type="match status" value="1"/>
</dbReference>
<dbReference type="Pfam" id="PF14716">
    <property type="entry name" value="HHH_8"/>
    <property type="match status" value="1"/>
</dbReference>
<evidence type="ECO:0000256" key="5">
    <source>
        <dbReference type="ARBA" id="ARBA00022695"/>
    </source>
</evidence>
<dbReference type="InterPro" id="IPR018944">
    <property type="entry name" value="DNA_pol_lambd_fingers_domain"/>
</dbReference>
<dbReference type="VEuPathDB" id="FungiDB:BD410DRAFT_791486"/>
<dbReference type="STRING" id="50990.A0A4Y7PZP4"/>
<evidence type="ECO:0000256" key="6">
    <source>
        <dbReference type="ARBA" id="ARBA00022705"/>
    </source>
</evidence>
<dbReference type="FunFam" id="3.30.210.10:FF:000005">
    <property type="entry name" value="DNA polymerase IV"/>
    <property type="match status" value="1"/>
</dbReference>
<organism evidence="15 16">
    <name type="scientific">Rickenella mellea</name>
    <dbReference type="NCBI Taxonomy" id="50990"/>
    <lineage>
        <taxon>Eukaryota</taxon>
        <taxon>Fungi</taxon>
        <taxon>Dikarya</taxon>
        <taxon>Basidiomycota</taxon>
        <taxon>Agaricomycotina</taxon>
        <taxon>Agaricomycetes</taxon>
        <taxon>Hymenochaetales</taxon>
        <taxon>Rickenellaceae</taxon>
        <taxon>Rickenella</taxon>
    </lineage>
</organism>
<dbReference type="GO" id="GO:0016829">
    <property type="term" value="F:lyase activity"/>
    <property type="evidence" value="ECO:0007669"/>
    <property type="project" value="UniProtKB-KW"/>
</dbReference>
<keyword evidence="16" id="KW-1185">Reference proteome</keyword>
<dbReference type="Pfam" id="PF14791">
    <property type="entry name" value="DNA_pol_B_thumb"/>
    <property type="match status" value="1"/>
</dbReference>
<gene>
    <name evidence="15" type="ORF">BD410DRAFT_791486</name>
</gene>
<feature type="region of interest" description="Disordered" evidence="13">
    <location>
        <begin position="1"/>
        <end position="24"/>
    </location>
</feature>
<reference evidence="15 16" key="1">
    <citation type="submission" date="2018-06" db="EMBL/GenBank/DDBJ databases">
        <title>A transcriptomic atlas of mushroom development highlights an independent origin of complex multicellularity.</title>
        <authorList>
            <consortium name="DOE Joint Genome Institute"/>
            <person name="Krizsan K."/>
            <person name="Almasi E."/>
            <person name="Merenyi Z."/>
            <person name="Sahu N."/>
            <person name="Viragh M."/>
            <person name="Koszo T."/>
            <person name="Mondo S."/>
            <person name="Kiss B."/>
            <person name="Balint B."/>
            <person name="Kues U."/>
            <person name="Barry K."/>
            <person name="Hegedus J.C."/>
            <person name="Henrissat B."/>
            <person name="Johnson J."/>
            <person name="Lipzen A."/>
            <person name="Ohm R."/>
            <person name="Nagy I."/>
            <person name="Pangilinan J."/>
            <person name="Yan J."/>
            <person name="Xiong Y."/>
            <person name="Grigoriev I.V."/>
            <person name="Hibbett D.S."/>
            <person name="Nagy L.G."/>
        </authorList>
    </citation>
    <scope>NUCLEOTIDE SEQUENCE [LARGE SCALE GENOMIC DNA]</scope>
    <source>
        <strain evidence="15 16">SZMC22713</strain>
    </source>
</reference>
<dbReference type="SUPFAM" id="SSF81301">
    <property type="entry name" value="Nucleotidyltransferase"/>
    <property type="match status" value="1"/>
</dbReference>
<dbReference type="GO" id="GO:0005634">
    <property type="term" value="C:nucleus"/>
    <property type="evidence" value="ECO:0007669"/>
    <property type="project" value="TreeGrafter"/>
</dbReference>
<dbReference type="InterPro" id="IPR043519">
    <property type="entry name" value="NT_sf"/>
</dbReference>